<accession>A0ABP8Z8W6</accession>
<keyword evidence="1" id="KW-0812">Transmembrane</keyword>
<sequence>MMRRILRKRAGEEQEAGVALIVVVSLTAVMLIAIGTALTGATSGLRQAVSAQGSTRALDAAYAGVQDYIAKLNADSTYPQYGNPQAAFSSTSAVTLPRTANPAFSLDTGASSTWAPVPIPGGGAGSFRYEVDNSLYGSTGLLRIRATGRYASYVRTVVASVQQQGFINYLYFTDYETQDPAITGTRSNCASYLWSTASRSTSACSTIQFGARDVLAGPIRSNDTIAVCGATFNGSVTTSNPNAPIVATPSGCAAGTYNSGTPNYAPVLAMPATNTAMKAQTYADIATNPGCLYTGPTQITMNNDGTMTVVSPWSRATSVLSNGTAANNATPSQCGGAGALHSTKGATFQVPANNLIYVQSVPTNPADPNYTATTAVPDRATGSWSGSAAYTCTGSSGTSITGSSGSAGWNLTDSDGTVRYPLAGESPATNWRNASNSALWDTTTPAYGCRSGDAYVKGVVKGKVTIASDNYVYATGDITYLRPGNDVLGLVGNNGVLVWNPLNGSTPLLSGTGREIDAAILSPVHTFQVQNYNAGPPRGTLTMLGSIAQRFRGPVATTSGTTVATGYAKNYLYDARFSTVTPPYYLKPTSAAFKVGSYASTTAAFTATGVAS</sequence>
<dbReference type="RefSeq" id="WP_345481278.1">
    <property type="nucleotide sequence ID" value="NZ_BAABLP010000004.1"/>
</dbReference>
<evidence type="ECO:0000313" key="2">
    <source>
        <dbReference type="EMBL" id="GAA4749603.1"/>
    </source>
</evidence>
<keyword evidence="1" id="KW-0472">Membrane</keyword>
<proteinExistence type="predicted"/>
<keyword evidence="3" id="KW-1185">Reference proteome</keyword>
<gene>
    <name evidence="2" type="ORF">GCM10025783_22410</name>
</gene>
<dbReference type="Proteomes" id="UP001500121">
    <property type="component" value="Unassembled WGS sequence"/>
</dbReference>
<evidence type="ECO:0000313" key="3">
    <source>
        <dbReference type="Proteomes" id="UP001500121"/>
    </source>
</evidence>
<protein>
    <recommendedName>
        <fullName evidence="4">Type 4 fimbrial biogenesis protein PilX N-terminal domain-containing protein</fullName>
    </recommendedName>
</protein>
<dbReference type="EMBL" id="BAABLP010000004">
    <property type="protein sequence ID" value="GAA4749603.1"/>
    <property type="molecule type" value="Genomic_DNA"/>
</dbReference>
<feature type="transmembrane region" description="Helical" evidence="1">
    <location>
        <begin position="16"/>
        <end position="38"/>
    </location>
</feature>
<keyword evidence="1" id="KW-1133">Transmembrane helix</keyword>
<organism evidence="2 3">
    <name type="scientific">Amnibacterium soli</name>
    <dbReference type="NCBI Taxonomy" id="1282736"/>
    <lineage>
        <taxon>Bacteria</taxon>
        <taxon>Bacillati</taxon>
        <taxon>Actinomycetota</taxon>
        <taxon>Actinomycetes</taxon>
        <taxon>Micrococcales</taxon>
        <taxon>Microbacteriaceae</taxon>
        <taxon>Amnibacterium</taxon>
    </lineage>
</organism>
<evidence type="ECO:0000256" key="1">
    <source>
        <dbReference type="SAM" id="Phobius"/>
    </source>
</evidence>
<reference evidence="3" key="1">
    <citation type="journal article" date="2019" name="Int. J. Syst. Evol. Microbiol.">
        <title>The Global Catalogue of Microorganisms (GCM) 10K type strain sequencing project: providing services to taxonomists for standard genome sequencing and annotation.</title>
        <authorList>
            <consortium name="The Broad Institute Genomics Platform"/>
            <consortium name="The Broad Institute Genome Sequencing Center for Infectious Disease"/>
            <person name="Wu L."/>
            <person name="Ma J."/>
        </authorList>
    </citation>
    <scope>NUCLEOTIDE SEQUENCE [LARGE SCALE GENOMIC DNA]</scope>
    <source>
        <strain evidence="3">JCM 19015</strain>
    </source>
</reference>
<comment type="caution">
    <text evidence="2">The sequence shown here is derived from an EMBL/GenBank/DDBJ whole genome shotgun (WGS) entry which is preliminary data.</text>
</comment>
<evidence type="ECO:0008006" key="4">
    <source>
        <dbReference type="Google" id="ProtNLM"/>
    </source>
</evidence>
<name>A0ABP8Z8W6_9MICO</name>